<dbReference type="EMBL" id="NJGV01000001">
    <property type="protein sequence ID" value="OWY36830.1"/>
    <property type="molecule type" value="Genomic_DNA"/>
</dbReference>
<protein>
    <submittedName>
        <fullName evidence="1">Uncharacterized protein</fullName>
    </submittedName>
</protein>
<dbReference type="Proteomes" id="UP000214747">
    <property type="component" value="Unassembled WGS sequence"/>
</dbReference>
<name>A0A225T011_9BURK</name>
<evidence type="ECO:0000313" key="1">
    <source>
        <dbReference type="EMBL" id="OWY36830.1"/>
    </source>
</evidence>
<keyword evidence="2" id="KW-1185">Reference proteome</keyword>
<comment type="caution">
    <text evidence="1">The sequence shown here is derived from an EMBL/GenBank/DDBJ whole genome shotgun (WGS) entry which is preliminary data.</text>
</comment>
<reference evidence="1 2" key="1">
    <citation type="journal article" date="2010" name="Int. J. Syst. Evol. Microbiol.">
        <title>Reclassification of Herbaspirillum putei as a later heterotypic synonym of Herbaspirillum huttiense, with the description of H. huttiense subsp. huttiense subsp. nov. and H. huttiense subsp. putei subsp. nov., comb. nov., and description of Herbaspirillum aquaticum sp. nov.</title>
        <authorList>
            <person name="Dobritsa A.P."/>
            <person name="Reddy M.C."/>
            <person name="Samadpour M."/>
        </authorList>
    </citation>
    <scope>NUCLEOTIDE SEQUENCE [LARGE SCALE GENOMIC DNA]</scope>
    <source>
        <strain evidence="1 2">IEH 4430</strain>
    </source>
</reference>
<gene>
    <name evidence="1" type="ORF">CEJ45_01700</name>
</gene>
<proteinExistence type="predicted"/>
<sequence>MKITLLRCSDVAPGMTKPWACGKVATKQTANVAGRMAIDEHTNKYNGSKDKRQQSAAGHGMAYWRLAYQQVGAST</sequence>
<evidence type="ECO:0000313" key="2">
    <source>
        <dbReference type="Proteomes" id="UP000214747"/>
    </source>
</evidence>
<accession>A0A225T011</accession>
<dbReference type="AlphaFoldDB" id="A0A225T011"/>
<organism evidence="1 2">
    <name type="scientific">Herbaspirillum aquaticum</name>
    <dbReference type="NCBI Taxonomy" id="568783"/>
    <lineage>
        <taxon>Bacteria</taxon>
        <taxon>Pseudomonadati</taxon>
        <taxon>Pseudomonadota</taxon>
        <taxon>Betaproteobacteria</taxon>
        <taxon>Burkholderiales</taxon>
        <taxon>Oxalobacteraceae</taxon>
        <taxon>Herbaspirillum</taxon>
    </lineage>
</organism>